<dbReference type="OrthoDB" id="10486853at2759"/>
<feature type="transmembrane region" description="Helical" evidence="1">
    <location>
        <begin position="45"/>
        <end position="65"/>
    </location>
</feature>
<dbReference type="AlphaFoldDB" id="A0A8H3XJ42"/>
<dbReference type="Proteomes" id="UP000439903">
    <property type="component" value="Unassembled WGS sequence"/>
</dbReference>
<evidence type="ECO:0000313" key="3">
    <source>
        <dbReference type="Proteomes" id="UP000439903"/>
    </source>
</evidence>
<accession>A0A8H3XJ42</accession>
<gene>
    <name evidence="2" type="ORF">F8M41_000430</name>
</gene>
<dbReference type="EMBL" id="WTPW01001027">
    <property type="protein sequence ID" value="KAF0461398.1"/>
    <property type="molecule type" value="Genomic_DNA"/>
</dbReference>
<reference evidence="2 3" key="1">
    <citation type="journal article" date="2019" name="Environ. Microbiol.">
        <title>At the nexus of three kingdoms: the genome of the mycorrhizal fungus Gigaspora margarita provides insights into plant, endobacterial and fungal interactions.</title>
        <authorList>
            <person name="Venice F."/>
            <person name="Ghignone S."/>
            <person name="Salvioli di Fossalunga A."/>
            <person name="Amselem J."/>
            <person name="Novero M."/>
            <person name="Xianan X."/>
            <person name="Sedzielewska Toro K."/>
            <person name="Morin E."/>
            <person name="Lipzen A."/>
            <person name="Grigoriev I.V."/>
            <person name="Henrissat B."/>
            <person name="Martin F.M."/>
            <person name="Bonfante P."/>
        </authorList>
    </citation>
    <scope>NUCLEOTIDE SEQUENCE [LARGE SCALE GENOMIC DNA]</scope>
    <source>
        <strain evidence="2 3">BEG34</strain>
    </source>
</reference>
<proteinExistence type="predicted"/>
<name>A0A8H3XJ42_GIGMA</name>
<keyword evidence="2" id="KW-0808">Transferase</keyword>
<keyword evidence="3" id="KW-1185">Reference proteome</keyword>
<dbReference type="GO" id="GO:0016740">
    <property type="term" value="F:transferase activity"/>
    <property type="evidence" value="ECO:0007669"/>
    <property type="project" value="UniProtKB-KW"/>
</dbReference>
<evidence type="ECO:0000313" key="2">
    <source>
        <dbReference type="EMBL" id="KAF0461398.1"/>
    </source>
</evidence>
<evidence type="ECO:0000256" key="1">
    <source>
        <dbReference type="SAM" id="Phobius"/>
    </source>
</evidence>
<keyword evidence="1" id="KW-0812">Transmembrane</keyword>
<protein>
    <submittedName>
        <fullName evidence="2">UDP-Glycosyltransferase/glycogen phosphorylase</fullName>
    </submittedName>
</protein>
<keyword evidence="1" id="KW-0472">Membrane</keyword>
<sequence length="97" mass="11131">MLNWAKYDGNRNENGELEVDIETLLRSWITPDSRMGFIRGNYLDVFGAALIIALVLFISLGYGFYKVVLFAFRNGLSEVGNHIKGYQRLKMNEYSCL</sequence>
<comment type="caution">
    <text evidence="2">The sequence shown here is derived from an EMBL/GenBank/DDBJ whole genome shotgun (WGS) entry which is preliminary data.</text>
</comment>
<organism evidence="2 3">
    <name type="scientific">Gigaspora margarita</name>
    <dbReference type="NCBI Taxonomy" id="4874"/>
    <lineage>
        <taxon>Eukaryota</taxon>
        <taxon>Fungi</taxon>
        <taxon>Fungi incertae sedis</taxon>
        <taxon>Mucoromycota</taxon>
        <taxon>Glomeromycotina</taxon>
        <taxon>Glomeromycetes</taxon>
        <taxon>Diversisporales</taxon>
        <taxon>Gigasporaceae</taxon>
        <taxon>Gigaspora</taxon>
    </lineage>
</organism>
<keyword evidence="1" id="KW-1133">Transmembrane helix</keyword>